<reference evidence="3" key="1">
    <citation type="submission" date="2020-07" db="EMBL/GenBank/DDBJ databases">
        <title>Genome sequence and genetic diversity analysis of an under-domesticated orphan crop, white fonio (Digitaria exilis).</title>
        <authorList>
            <person name="Bennetzen J.L."/>
            <person name="Chen S."/>
            <person name="Ma X."/>
            <person name="Wang X."/>
            <person name="Yssel A.E.J."/>
            <person name="Chaluvadi S.R."/>
            <person name="Johnson M."/>
            <person name="Gangashetty P."/>
            <person name="Hamidou F."/>
            <person name="Sanogo M.D."/>
            <person name="Zwaenepoel A."/>
            <person name="Wallace J."/>
            <person name="Van De Peer Y."/>
            <person name="Van Deynze A."/>
        </authorList>
    </citation>
    <scope>NUCLEOTIDE SEQUENCE</scope>
    <source>
        <tissue evidence="3">Leaves</tissue>
    </source>
</reference>
<dbReference type="PANTHER" id="PTHR45707">
    <property type="entry name" value="C2 CALCIUM/LIPID-BINDING PLANT PHOSPHORIBOSYLTRANSFERASE FAMILY PROTEIN"/>
    <property type="match status" value="1"/>
</dbReference>
<evidence type="ECO:0000259" key="1">
    <source>
        <dbReference type="PROSITE" id="PS50011"/>
    </source>
</evidence>
<gene>
    <name evidence="3" type="ORF">HU200_067513</name>
</gene>
<dbReference type="SUPFAM" id="SSF49354">
    <property type="entry name" value="PapD-like"/>
    <property type="match status" value="1"/>
</dbReference>
<feature type="domain" description="MSP" evidence="2">
    <location>
        <begin position="325"/>
        <end position="446"/>
    </location>
</feature>
<dbReference type="InterPro" id="IPR000535">
    <property type="entry name" value="MSP_dom"/>
</dbReference>
<dbReference type="Gene3D" id="2.60.40.10">
    <property type="entry name" value="Immunoglobulins"/>
    <property type="match status" value="1"/>
</dbReference>
<dbReference type="InterPro" id="IPR011009">
    <property type="entry name" value="Kinase-like_dom_sf"/>
</dbReference>
<evidence type="ECO:0000313" key="4">
    <source>
        <dbReference type="Proteomes" id="UP000636709"/>
    </source>
</evidence>
<dbReference type="InterPro" id="IPR008962">
    <property type="entry name" value="PapD-like_sf"/>
</dbReference>
<accession>A0A834ZUW9</accession>
<keyword evidence="4" id="KW-1185">Reference proteome</keyword>
<evidence type="ECO:0000313" key="3">
    <source>
        <dbReference type="EMBL" id="KAF8641984.1"/>
    </source>
</evidence>
<dbReference type="FunFam" id="1.10.510.10:FF:000870">
    <property type="entry name" value="OSJNBa0016N04.16-like protein"/>
    <property type="match status" value="1"/>
</dbReference>
<dbReference type="InterPro" id="IPR013783">
    <property type="entry name" value="Ig-like_fold"/>
</dbReference>
<proteinExistence type="predicted"/>
<dbReference type="PROSITE" id="PS50202">
    <property type="entry name" value="MSP"/>
    <property type="match status" value="1"/>
</dbReference>
<dbReference type="AlphaFoldDB" id="A0A834ZUW9"/>
<dbReference type="EMBL" id="JACEFO010003302">
    <property type="protein sequence ID" value="KAF8641984.1"/>
    <property type="molecule type" value="Genomic_DNA"/>
</dbReference>
<dbReference type="Proteomes" id="UP000636709">
    <property type="component" value="Unassembled WGS sequence"/>
</dbReference>
<dbReference type="SMART" id="SM00220">
    <property type="entry name" value="S_TKc"/>
    <property type="match status" value="1"/>
</dbReference>
<dbReference type="SUPFAM" id="SSF56112">
    <property type="entry name" value="Protein kinase-like (PK-like)"/>
    <property type="match status" value="1"/>
</dbReference>
<dbReference type="GO" id="GO:0004672">
    <property type="term" value="F:protein kinase activity"/>
    <property type="evidence" value="ECO:0007669"/>
    <property type="project" value="InterPro"/>
</dbReference>
<dbReference type="PANTHER" id="PTHR45707:SF50">
    <property type="entry name" value="VESICLE-ASSOCIATED PROTEIN 1-1"/>
    <property type="match status" value="1"/>
</dbReference>
<dbReference type="InterPro" id="IPR008271">
    <property type="entry name" value="Ser/Thr_kinase_AS"/>
</dbReference>
<comment type="caution">
    <text evidence="3">The sequence shown here is derived from an EMBL/GenBank/DDBJ whole genome shotgun (WGS) entry which is preliminary data.</text>
</comment>
<protein>
    <submittedName>
        <fullName evidence="3">Uncharacterized protein</fullName>
    </submittedName>
</protein>
<organism evidence="3 4">
    <name type="scientific">Digitaria exilis</name>
    <dbReference type="NCBI Taxonomy" id="1010633"/>
    <lineage>
        <taxon>Eukaryota</taxon>
        <taxon>Viridiplantae</taxon>
        <taxon>Streptophyta</taxon>
        <taxon>Embryophyta</taxon>
        <taxon>Tracheophyta</taxon>
        <taxon>Spermatophyta</taxon>
        <taxon>Magnoliopsida</taxon>
        <taxon>Liliopsida</taxon>
        <taxon>Poales</taxon>
        <taxon>Poaceae</taxon>
        <taxon>PACMAD clade</taxon>
        <taxon>Panicoideae</taxon>
        <taxon>Panicodae</taxon>
        <taxon>Paniceae</taxon>
        <taxon>Anthephorinae</taxon>
        <taxon>Digitaria</taxon>
    </lineage>
</organism>
<sequence>MDDTLKELNTLERTFAGFEKPSNLKLSLLKIITDNFSDELKIGEGGCGKVYKGILRNGIIAVKRLFNSHTIDDRMFHQEVQSLTMAKHKNTVRFLGYCSHTEGQAIDLDGKIILAEIRERLLCFEYLGNGSLEDHITDELRGLEWQTRYQIIQGICEGLHHLHKEKGIIHMDLKPANILLDENMVPKITDFGLSRLDEKSQTLSENRFLSLRYCAPEYQIHGRMSAKSDIYSLGVIIRELVTGSREEPSTTKVLRRWKHRWNKSVKDKQSGYKEVAKCLDLAQRCMHTDPTYRPHIWNIIGDLQEMRSVDAHNSYTTECLELEDMLGIEPLDEMNLPFKLNRQLSCSIELTNDTGRYFAFRILTTSLWPYYIVPAEDIVPPRSKLTVNITLQATKNAPLQNQYKDEFTVQSTTVDGNLKTMDINGEMFDENPGKVVDKVNFMIVLDAS</sequence>
<dbReference type="Gene3D" id="3.30.200.20">
    <property type="entry name" value="Phosphorylase Kinase, domain 1"/>
    <property type="match status" value="1"/>
</dbReference>
<name>A0A834ZUW9_9POAL</name>
<dbReference type="Pfam" id="PF00635">
    <property type="entry name" value="Motile_Sperm"/>
    <property type="match status" value="1"/>
</dbReference>
<dbReference type="GO" id="GO:0005524">
    <property type="term" value="F:ATP binding"/>
    <property type="evidence" value="ECO:0007669"/>
    <property type="project" value="InterPro"/>
</dbReference>
<dbReference type="Pfam" id="PF00069">
    <property type="entry name" value="Pkinase"/>
    <property type="match status" value="1"/>
</dbReference>
<dbReference type="OrthoDB" id="693206at2759"/>
<dbReference type="PROSITE" id="PS50011">
    <property type="entry name" value="PROTEIN_KINASE_DOM"/>
    <property type="match status" value="1"/>
</dbReference>
<dbReference type="InterPro" id="IPR000719">
    <property type="entry name" value="Prot_kinase_dom"/>
</dbReference>
<feature type="domain" description="Protein kinase" evidence="1">
    <location>
        <begin position="36"/>
        <end position="315"/>
    </location>
</feature>
<dbReference type="PROSITE" id="PS00108">
    <property type="entry name" value="PROTEIN_KINASE_ST"/>
    <property type="match status" value="1"/>
</dbReference>
<evidence type="ECO:0000259" key="2">
    <source>
        <dbReference type="PROSITE" id="PS50202"/>
    </source>
</evidence>
<dbReference type="Gene3D" id="1.10.510.10">
    <property type="entry name" value="Transferase(Phosphotransferase) domain 1"/>
    <property type="match status" value="1"/>
</dbReference>